<dbReference type="Pfam" id="PF01433">
    <property type="entry name" value="Peptidase_M1"/>
    <property type="match status" value="1"/>
</dbReference>
<dbReference type="RefSeq" id="WP_105981635.1">
    <property type="nucleotide sequence ID" value="NZ_MQUC01000003.1"/>
</dbReference>
<gene>
    <name evidence="3" type="ORF">BST86_00975</name>
</gene>
<feature type="transmembrane region" description="Helical" evidence="1">
    <location>
        <begin position="248"/>
        <end position="267"/>
    </location>
</feature>
<keyword evidence="1" id="KW-0472">Membrane</keyword>
<keyword evidence="1" id="KW-1133">Transmembrane helix</keyword>
<evidence type="ECO:0000313" key="3">
    <source>
        <dbReference type="EMBL" id="PRP65764.1"/>
    </source>
</evidence>
<dbReference type="InterPro" id="IPR027268">
    <property type="entry name" value="Peptidase_M4/M1_CTD_sf"/>
</dbReference>
<reference evidence="3 4" key="1">
    <citation type="submission" date="2016-11" db="EMBL/GenBank/DDBJ databases">
        <title>Trade-off between light-utilization and light-protection in marine flavobacteria.</title>
        <authorList>
            <person name="Kumagai Y."/>
        </authorList>
    </citation>
    <scope>NUCLEOTIDE SEQUENCE [LARGE SCALE GENOMIC DNA]</scope>
    <source>
        <strain evidence="3 4">JCM 17109</strain>
    </source>
</reference>
<dbReference type="Proteomes" id="UP000239532">
    <property type="component" value="Unassembled WGS sequence"/>
</dbReference>
<dbReference type="EMBL" id="MQUC01000003">
    <property type="protein sequence ID" value="PRP65764.1"/>
    <property type="molecule type" value="Genomic_DNA"/>
</dbReference>
<feature type="transmembrane region" description="Helical" evidence="1">
    <location>
        <begin position="535"/>
        <end position="552"/>
    </location>
</feature>
<feature type="transmembrane region" description="Helical" evidence="1">
    <location>
        <begin position="361"/>
        <end position="386"/>
    </location>
</feature>
<sequence length="1223" mass="139392">MFTTIYTHEIKTWFKKPLFYIYAGALFILAMLLSAIAVGVFDSDNVTVTSSIELNSAVGIYSMLGFFALLTYLLIPSIMGGTIQRDFDNNMHNVLYSYPLTKFTYLVAKFSAGMTITLLVIFASVLGTTLGFYLPGANEALVGPFEIMNYLQPFLLYIIPNVFFYGIIVFSITAFLRNINIGFMFVLVMIILQLTASSSLQSMDDTYWVELLEPTGDAATYIKIRYWSPEEQSNQLIPVEGTLLYNRLLWLGISLIIFFAVLFGFNFSQNPTNLRLKPKKAQRAIKRNFGTIQSIKMPKVTADFTFIGQLKTAWVLAKSDLKYIVTGWPFIIIVVIAFAFSLVTMLVSGEIYGTGILPKTWLMLSIVTGLFTIFIYLLIFLYGGLIMDRANSSHLKQMIDATPTQNWTILISKFIALFLMTLTLLLIVMISGMIIQGYNGFFDFEIPLYLFDLYVINSWNFIPWILLTLLVHTLIKNKWLGLLTLLVFAVGVPLLMSAIGVEQGQFIFNQGGSSPSPSDMNGYGVGLPSFYTYRIYWIALGIALFTLAVLFYRRGMGSSMKERFAFAKARTTTTTTATIAVSLIVFLGIGGYLWYLNNVLDEQMTGKEREELQVNFEKELGKFAGVPQPITVAINTYMDIYPETRDFKAGATYTMVNQTQYPIDTLHVNYPDRPTTIEMDRKSEIVYDNEDYDYRMYQFESPLMPGDTLQFSFTTENEPNTLLKNNSPVLDNGTFINNGIFPAIGYNEQFEIRNTQVREKYNLPPKDRLPAPEAPGARDRNYLGPNAHWIDFEATVSTSPDQIAIAPGYLIKEWEEDGRRYFHYKMDSKMLNFYAFLSGRYAVLKDNHKGVALEIYYHPQHDYNIDRMMKGLKKGLDYYNDNYTPYQHRQARIIEFPRTGGGFAQAFPNTIPFSEAIGFIADVDDESNDNVDYPFSITAHELAHQWWAHQVIGANAKGATLLSESMSEYSSLKVLEKTNGKYQMRNFLKDAMDGYLLGRTTESIGENPLMYNENQQYIHYQKGSLILYAISDYIGEKNFNNVAKRFAEKYQFKGAPYPTATEFVDDIRAATPDSLQYLIKDMFETITLYDNQINDGSYKQLHDGTYEVDINAQVIKARSNAKGKLRYKNEMNDSITFTPEGKKKALESLPLADYIEVGVFGENDEENDQPKVLYLQKLKITDINNDFKIKVDEKPVEVGIDPFNKLIDRNTQDNRRNISEKKE</sequence>
<dbReference type="Gene3D" id="1.10.390.10">
    <property type="entry name" value="Neutral Protease Domain 2"/>
    <property type="match status" value="1"/>
</dbReference>
<keyword evidence="1" id="KW-0812">Transmembrane</keyword>
<feature type="transmembrane region" description="Helical" evidence="1">
    <location>
        <begin position="20"/>
        <end position="40"/>
    </location>
</feature>
<feature type="transmembrane region" description="Helical" evidence="1">
    <location>
        <begin position="103"/>
        <end position="134"/>
    </location>
</feature>
<feature type="transmembrane region" description="Helical" evidence="1">
    <location>
        <begin position="154"/>
        <end position="176"/>
    </location>
</feature>
<organism evidence="3 4">
    <name type="scientific">Nonlabens agnitus</name>
    <dbReference type="NCBI Taxonomy" id="870484"/>
    <lineage>
        <taxon>Bacteria</taxon>
        <taxon>Pseudomonadati</taxon>
        <taxon>Bacteroidota</taxon>
        <taxon>Flavobacteriia</taxon>
        <taxon>Flavobacteriales</taxon>
        <taxon>Flavobacteriaceae</taxon>
        <taxon>Nonlabens</taxon>
    </lineage>
</organism>
<feature type="transmembrane region" description="Helical" evidence="1">
    <location>
        <begin position="60"/>
        <end position="83"/>
    </location>
</feature>
<evidence type="ECO:0000256" key="1">
    <source>
        <dbReference type="SAM" id="Phobius"/>
    </source>
</evidence>
<feature type="transmembrane region" description="Helical" evidence="1">
    <location>
        <begin position="407"/>
        <end position="434"/>
    </location>
</feature>
<comment type="caution">
    <text evidence="3">The sequence shown here is derived from an EMBL/GenBank/DDBJ whole genome shotgun (WGS) entry which is preliminary data.</text>
</comment>
<feature type="transmembrane region" description="Helical" evidence="1">
    <location>
        <begin position="328"/>
        <end position="349"/>
    </location>
</feature>
<feature type="transmembrane region" description="Helical" evidence="1">
    <location>
        <begin position="573"/>
        <end position="595"/>
    </location>
</feature>
<dbReference type="GO" id="GO:0008270">
    <property type="term" value="F:zinc ion binding"/>
    <property type="evidence" value="ECO:0007669"/>
    <property type="project" value="InterPro"/>
</dbReference>
<proteinExistence type="predicted"/>
<dbReference type="AlphaFoldDB" id="A0A2S9WQJ6"/>
<protein>
    <recommendedName>
        <fullName evidence="2">Peptidase M1 membrane alanine aminopeptidase domain-containing protein</fullName>
    </recommendedName>
</protein>
<evidence type="ECO:0000259" key="2">
    <source>
        <dbReference type="Pfam" id="PF01433"/>
    </source>
</evidence>
<feature type="transmembrane region" description="Helical" evidence="1">
    <location>
        <begin position="183"/>
        <end position="203"/>
    </location>
</feature>
<name>A0A2S9WQJ6_9FLAO</name>
<feature type="transmembrane region" description="Helical" evidence="1">
    <location>
        <begin position="479"/>
        <end position="499"/>
    </location>
</feature>
<evidence type="ECO:0000313" key="4">
    <source>
        <dbReference type="Proteomes" id="UP000239532"/>
    </source>
</evidence>
<dbReference type="OrthoDB" id="100605at2"/>
<dbReference type="InterPro" id="IPR014782">
    <property type="entry name" value="Peptidase_M1_dom"/>
</dbReference>
<accession>A0A2S9WQJ6</accession>
<feature type="transmembrane region" description="Helical" evidence="1">
    <location>
        <begin position="446"/>
        <end position="467"/>
    </location>
</feature>
<dbReference type="GO" id="GO:0008237">
    <property type="term" value="F:metallopeptidase activity"/>
    <property type="evidence" value="ECO:0007669"/>
    <property type="project" value="InterPro"/>
</dbReference>
<dbReference type="SUPFAM" id="SSF55486">
    <property type="entry name" value="Metalloproteases ('zincins'), catalytic domain"/>
    <property type="match status" value="1"/>
</dbReference>
<feature type="domain" description="Peptidase M1 membrane alanine aminopeptidase" evidence="2">
    <location>
        <begin position="873"/>
        <end position="1070"/>
    </location>
</feature>
<keyword evidence="4" id="KW-1185">Reference proteome</keyword>